<protein>
    <submittedName>
        <fullName evidence="2">Uncharacterized protein</fullName>
    </submittedName>
</protein>
<keyword evidence="3" id="KW-1185">Reference proteome</keyword>
<name>A0AAD7ESR8_9AGAR</name>
<comment type="caution">
    <text evidence="2">The sequence shown here is derived from an EMBL/GenBank/DDBJ whole genome shotgun (WGS) entry which is preliminary data.</text>
</comment>
<sequence>MAFVVCSQRRLFHLMSLHQIPSYERTVHLLATSPHLGPYFRYLALDITVIPKDYAVLKTILNILSGLEYLSLWGLADRRDEQSQAQNPCFIHPPNPQMSWIPRPSRYPIFALISRALSSCEKVSLAPVSIAEESDDLALVDEVSAPGDLWHLSVRTDLSETIMPFILHLKRIELLRQLERFSVGFPPSRNRSSSTSRSSWLRVQTRSNI</sequence>
<feature type="compositionally biased region" description="Low complexity" evidence="1">
    <location>
        <begin position="188"/>
        <end position="199"/>
    </location>
</feature>
<accession>A0AAD7ESR8</accession>
<gene>
    <name evidence="2" type="ORF">DFH08DRAFT_126273</name>
</gene>
<reference evidence="2" key="1">
    <citation type="submission" date="2023-03" db="EMBL/GenBank/DDBJ databases">
        <title>Massive genome expansion in bonnet fungi (Mycena s.s.) driven by repeated elements and novel gene families across ecological guilds.</title>
        <authorList>
            <consortium name="Lawrence Berkeley National Laboratory"/>
            <person name="Harder C.B."/>
            <person name="Miyauchi S."/>
            <person name="Viragh M."/>
            <person name="Kuo A."/>
            <person name="Thoen E."/>
            <person name="Andreopoulos B."/>
            <person name="Lu D."/>
            <person name="Skrede I."/>
            <person name="Drula E."/>
            <person name="Henrissat B."/>
            <person name="Morin E."/>
            <person name="Kohler A."/>
            <person name="Barry K."/>
            <person name="LaButti K."/>
            <person name="Morin E."/>
            <person name="Salamov A."/>
            <person name="Lipzen A."/>
            <person name="Mereny Z."/>
            <person name="Hegedus B."/>
            <person name="Baldrian P."/>
            <person name="Stursova M."/>
            <person name="Weitz H."/>
            <person name="Taylor A."/>
            <person name="Grigoriev I.V."/>
            <person name="Nagy L.G."/>
            <person name="Martin F."/>
            <person name="Kauserud H."/>
        </authorList>
    </citation>
    <scope>NUCLEOTIDE SEQUENCE</scope>
    <source>
        <strain evidence="2">CBHHK002</strain>
    </source>
</reference>
<organism evidence="2 3">
    <name type="scientific">Mycena albidolilacea</name>
    <dbReference type="NCBI Taxonomy" id="1033008"/>
    <lineage>
        <taxon>Eukaryota</taxon>
        <taxon>Fungi</taxon>
        <taxon>Dikarya</taxon>
        <taxon>Basidiomycota</taxon>
        <taxon>Agaricomycotina</taxon>
        <taxon>Agaricomycetes</taxon>
        <taxon>Agaricomycetidae</taxon>
        <taxon>Agaricales</taxon>
        <taxon>Marasmiineae</taxon>
        <taxon>Mycenaceae</taxon>
        <taxon>Mycena</taxon>
    </lineage>
</organism>
<feature type="region of interest" description="Disordered" evidence="1">
    <location>
        <begin position="186"/>
        <end position="209"/>
    </location>
</feature>
<evidence type="ECO:0000313" key="3">
    <source>
        <dbReference type="Proteomes" id="UP001218218"/>
    </source>
</evidence>
<evidence type="ECO:0000313" key="2">
    <source>
        <dbReference type="EMBL" id="KAJ7349960.1"/>
    </source>
</evidence>
<dbReference type="EMBL" id="JARIHO010000015">
    <property type="protein sequence ID" value="KAJ7349960.1"/>
    <property type="molecule type" value="Genomic_DNA"/>
</dbReference>
<evidence type="ECO:0000256" key="1">
    <source>
        <dbReference type="SAM" id="MobiDB-lite"/>
    </source>
</evidence>
<dbReference type="AlphaFoldDB" id="A0AAD7ESR8"/>
<dbReference type="Proteomes" id="UP001218218">
    <property type="component" value="Unassembled WGS sequence"/>
</dbReference>
<proteinExistence type="predicted"/>